<sequence length="647" mass="72790">MTRAEDLRRIKAKALRSGKSLSEYLKFVIRIDPAAHQDAWLEACQDIGNKATGQRYCIIAPPGAGKSVFIGVGFLSWMIGKNPDKHYGMLSYADQVAWDRALPIRNVIDQSKAFKRVFPEVEPDLTAWDKKGFRLKRENLADPHPTLRAGGVGSAVVSYRLNGLVLDDVLDIKTAKTAKSRAKVYDDYVDAVSTRMVKHAWQLCIGTRWSDDDFIGRLLALTHHGAKIWTAIHVPAILPSGRSYWSEQYPLEGTDGLYEKRERQPSNFAIQYQGDTTGGETQIITKLATYDGYPKDEDGKLATSFALPPSKMPSPKAQAVANKHRKDLLMGAGWDTALKDGEENDYSVMYVGGLDPHGNIWVVDREKDRFVISEIVAISKATYTKWKTMGIWFEDSTVGTPAVTTIREEMPLVPCLSVETPVLTRDLQWVPAGDLHIGDRIIGFDDELPAGGKGITRRLREAIITHTSKAEVDGYVVTMTDGRELRCTGEHQFLARTARVETLRWHRVDEMYKKLARRRIRRYSLPKYFSSWEYDSSREAGYLAGAFDADGNLELTNGNCRLHFTQYDNEALAEVKRCLGALGFKWRDSKNDTYTRLPIHTVTIGGGMRETVRFLGAVRPPRLLSKWAKFKIGGRQLKTSEQTHIIS</sequence>
<dbReference type="InterPro" id="IPR036844">
    <property type="entry name" value="Hint_dom_sf"/>
</dbReference>
<dbReference type="SUPFAM" id="SSF55608">
    <property type="entry name" value="Homing endonucleases"/>
    <property type="match status" value="1"/>
</dbReference>
<keyword evidence="1" id="KW-0068">Autocatalytic cleavage</keyword>
<dbReference type="CDD" id="cd00081">
    <property type="entry name" value="Hint"/>
    <property type="match status" value="1"/>
</dbReference>
<dbReference type="SMART" id="SM00306">
    <property type="entry name" value="HintN"/>
    <property type="match status" value="1"/>
</dbReference>
<dbReference type="Gene3D" id="2.170.16.10">
    <property type="entry name" value="Hedgehog/Intein (Hint) domain"/>
    <property type="match status" value="1"/>
</dbReference>
<evidence type="ECO:0000313" key="4">
    <source>
        <dbReference type="EMBL" id="KKM19290.1"/>
    </source>
</evidence>
<dbReference type="GO" id="GO:0016539">
    <property type="term" value="P:intein-mediated protein splicing"/>
    <property type="evidence" value="ECO:0007669"/>
    <property type="project" value="InterPro"/>
</dbReference>
<organism evidence="4">
    <name type="scientific">marine sediment metagenome</name>
    <dbReference type="NCBI Taxonomy" id="412755"/>
    <lineage>
        <taxon>unclassified sequences</taxon>
        <taxon>metagenomes</taxon>
        <taxon>ecological metagenomes</taxon>
    </lineage>
</organism>
<dbReference type="AlphaFoldDB" id="A0A0F9KV96"/>
<feature type="non-terminal residue" evidence="4">
    <location>
        <position position="647"/>
    </location>
</feature>
<name>A0A0F9KV96_9ZZZZ</name>
<reference evidence="4" key="1">
    <citation type="journal article" date="2015" name="Nature">
        <title>Complex archaea that bridge the gap between prokaryotes and eukaryotes.</title>
        <authorList>
            <person name="Spang A."/>
            <person name="Saw J.H."/>
            <person name="Jorgensen S.L."/>
            <person name="Zaremba-Niedzwiedzka K."/>
            <person name="Martijn J."/>
            <person name="Lind A.E."/>
            <person name="van Eijk R."/>
            <person name="Schleper C."/>
            <person name="Guy L."/>
            <person name="Ettema T.J."/>
        </authorList>
    </citation>
    <scope>NUCLEOTIDE SEQUENCE</scope>
</reference>
<dbReference type="InterPro" id="IPR027434">
    <property type="entry name" value="Homing_endonucl"/>
</dbReference>
<keyword evidence="2" id="KW-0651">Protein splicing</keyword>
<proteinExistence type="predicted"/>
<dbReference type="Pfam" id="PF14528">
    <property type="entry name" value="LAGLIDADG_3"/>
    <property type="match status" value="1"/>
</dbReference>
<accession>A0A0F9KV96</accession>
<dbReference type="PROSITE" id="PS50817">
    <property type="entry name" value="INTEIN_N_TER"/>
    <property type="match status" value="1"/>
</dbReference>
<gene>
    <name evidence="4" type="ORF">LCGC14_1657180</name>
</gene>
<dbReference type="SUPFAM" id="SSF51294">
    <property type="entry name" value="Hedgehog/intein (Hint) domain"/>
    <property type="match status" value="1"/>
</dbReference>
<dbReference type="GO" id="GO:0004519">
    <property type="term" value="F:endonuclease activity"/>
    <property type="evidence" value="ECO:0007669"/>
    <property type="project" value="InterPro"/>
</dbReference>
<dbReference type="InterPro" id="IPR003587">
    <property type="entry name" value="Hint_dom_N"/>
</dbReference>
<dbReference type="InterPro" id="IPR006141">
    <property type="entry name" value="Intein_N"/>
</dbReference>
<evidence type="ECO:0000256" key="2">
    <source>
        <dbReference type="ARBA" id="ARBA00023000"/>
    </source>
</evidence>
<comment type="caution">
    <text evidence="4">The sequence shown here is derived from an EMBL/GenBank/DDBJ whole genome shotgun (WGS) entry which is preliminary data.</text>
</comment>
<evidence type="ECO:0000259" key="3">
    <source>
        <dbReference type="SMART" id="SM00306"/>
    </source>
</evidence>
<evidence type="ECO:0000256" key="1">
    <source>
        <dbReference type="ARBA" id="ARBA00022813"/>
    </source>
</evidence>
<feature type="domain" description="Hint" evidence="3">
    <location>
        <begin position="413"/>
        <end position="521"/>
    </location>
</feature>
<dbReference type="EMBL" id="LAZR01014025">
    <property type="protein sequence ID" value="KKM19290.1"/>
    <property type="molecule type" value="Genomic_DNA"/>
</dbReference>
<dbReference type="InterPro" id="IPR004860">
    <property type="entry name" value="LAGLIDADG_dom"/>
</dbReference>
<protein>
    <recommendedName>
        <fullName evidence="3">Hint domain-containing protein</fullName>
    </recommendedName>
</protein>